<dbReference type="PANTHER" id="PTHR16026:SF0">
    <property type="entry name" value="CARTILAGE ACIDIC PROTEIN 1"/>
    <property type="match status" value="1"/>
</dbReference>
<protein>
    <submittedName>
        <fullName evidence="3">VCBS repeat-containing protein</fullName>
    </submittedName>
</protein>
<dbReference type="EMBL" id="VWSF01000001">
    <property type="protein sequence ID" value="KAA5549138.1"/>
    <property type="molecule type" value="Genomic_DNA"/>
</dbReference>
<dbReference type="AlphaFoldDB" id="A0A5M6DNT3"/>
<feature type="domain" description="ASPIC/UnbV" evidence="2">
    <location>
        <begin position="524"/>
        <end position="591"/>
    </location>
</feature>
<dbReference type="PROSITE" id="PS51257">
    <property type="entry name" value="PROKAR_LIPOPROTEIN"/>
    <property type="match status" value="1"/>
</dbReference>
<dbReference type="InterPro" id="IPR028994">
    <property type="entry name" value="Integrin_alpha_N"/>
</dbReference>
<dbReference type="SUPFAM" id="SSF69318">
    <property type="entry name" value="Integrin alpha N-terminal domain"/>
    <property type="match status" value="3"/>
</dbReference>
<dbReference type="InterPro" id="IPR011519">
    <property type="entry name" value="UnbV_ASPIC"/>
</dbReference>
<proteinExistence type="predicted"/>
<dbReference type="InterPro" id="IPR027039">
    <property type="entry name" value="Crtac1"/>
</dbReference>
<evidence type="ECO:0000313" key="3">
    <source>
        <dbReference type="EMBL" id="KAA5549138.1"/>
    </source>
</evidence>
<accession>A0A5M6DNT3</accession>
<dbReference type="PANTHER" id="PTHR16026">
    <property type="entry name" value="CARTILAGE ACIDIC PROTEIN 1"/>
    <property type="match status" value="1"/>
</dbReference>
<evidence type="ECO:0000259" key="2">
    <source>
        <dbReference type="Pfam" id="PF07593"/>
    </source>
</evidence>
<evidence type="ECO:0000256" key="1">
    <source>
        <dbReference type="ARBA" id="ARBA00022729"/>
    </source>
</evidence>
<dbReference type="Gene3D" id="2.130.10.130">
    <property type="entry name" value="Integrin alpha, N-terminal"/>
    <property type="match status" value="3"/>
</dbReference>
<dbReference type="Pfam" id="PF13517">
    <property type="entry name" value="FG-GAP_3"/>
    <property type="match status" value="7"/>
</dbReference>
<dbReference type="InterPro" id="IPR013517">
    <property type="entry name" value="FG-GAP"/>
</dbReference>
<reference evidence="3 4" key="1">
    <citation type="submission" date="2019-09" db="EMBL/GenBank/DDBJ databases">
        <title>Genome sequence and assembly of Adhaeribacter sp.</title>
        <authorList>
            <person name="Chhetri G."/>
        </authorList>
    </citation>
    <scope>NUCLEOTIDE SEQUENCE [LARGE SCALE GENOMIC DNA]</scope>
    <source>
        <strain evidence="3 4">DK36</strain>
    </source>
</reference>
<sequence>MNRKFFAPFIFLVGMLSGCNLFKKEETLFTLLPPTATKVTFANNIAESDSFNILTFTYIYNGGGVAVGDVNNDGLQDLYFSGNMVSSKLYLNKGYFKFEDITAVAGVGTKVWATGVTMVDINQDGQLDIYVCTVNPVGSAQTPNLLFINQGSGKDGTPAFKEMAQAYGLDDTGYSTQAAFFDYDKDQDLDLYLLTNAFDNTNRTTPRPRQIKGEARSTDRLYRNNGDNTFTNVSKEAGILIEGWGLGVGISDINQDGWPDIYAANDFLSNDLLWINNQDGTFTNKASQYLKHQSYNSMGMDMADYNNDGLVDIMVVDMMPEDNLRQKTTMVAPNYDRFELNKRMGYDIQYVRNALQFNNGNGTFSEIGQLAGVYATDWSWAPLFADYDNDGLRDLFITNGFVKDVTDLDYIQYQNFASRFGTQELKKELLQEDFEKVQRVKIPNYIYQNQGDLSFKNKATEWGFATPSNSNGAAYADLDNDGDLDLVVNNINSEAFIYQNNANKLKQHHYLNLKLQGEAPNRGGIGATVKIKYQGQQQFYEHYLSRGFKSSVDNIIHFGLGKINRLDSLEITWPDGRYQLLKNIKVNQVLTLNQQQAKPINIKPQPALPPFFREVSAAHSLTYKHQEADYIDFKNQPLMPHKLTQNGPGLAVGDINNDGLDDFYIGGSGQRPGTLFYGQQNGSFRQKPLGNSSQAEDDMGVLFFDADNDGDLDLYVATGGNAFKAESENYRHRLYKNDGKGNFTPDPQALPRIVASGSCVTAADFDKDGDLDLFIGGRNNPRNYPLPGQSCILQNNGGTFTNVTKQVGAGLENIGMVTAALWTDFNQDNQPDLIVAGEWMPLSFFQNDKGVFKNVTASTGLNHTNGWWNSLVAGDFDNDGDIDYVAGNLGLNSRYKASPEQPVSLYAKDFDGNGNVDPILSYFIQGQNYPAAPRDALTDQIVSMRKRFPRYVDYGKTDFAGMLKPEELQDALVLKSYTFSSSYIQNNGNGKFSLKPLPVQAQFSPVYGMMAADYNQDGNLDLLLAGNSYAPETGMGYYDASYGTFLSGNGKGNFSPVSLKKSGFNVPGDAKSMACLVAAGNQPLMLVGVNKDSLKVFAGTPQATRSIIKLQPFDAYAELTFKNGQKRREEFYYGSGYLSQATRSLIANNLQSVFITDYAGKRREIKL</sequence>
<dbReference type="RefSeq" id="WP_150086133.1">
    <property type="nucleotide sequence ID" value="NZ_VWSF01000001.1"/>
</dbReference>
<organism evidence="3 4">
    <name type="scientific">Adhaeribacter rhizoryzae</name>
    <dbReference type="NCBI Taxonomy" id="2607907"/>
    <lineage>
        <taxon>Bacteria</taxon>
        <taxon>Pseudomonadati</taxon>
        <taxon>Bacteroidota</taxon>
        <taxon>Cytophagia</taxon>
        <taxon>Cytophagales</taxon>
        <taxon>Hymenobacteraceae</taxon>
        <taxon>Adhaeribacter</taxon>
    </lineage>
</organism>
<dbReference type="Pfam" id="PF07593">
    <property type="entry name" value="UnbV_ASPIC"/>
    <property type="match status" value="1"/>
</dbReference>
<gene>
    <name evidence="3" type="ORF">F0145_00640</name>
</gene>
<evidence type="ECO:0000313" key="4">
    <source>
        <dbReference type="Proteomes" id="UP000323426"/>
    </source>
</evidence>
<keyword evidence="4" id="KW-1185">Reference proteome</keyword>
<keyword evidence="1" id="KW-0732">Signal</keyword>
<dbReference type="Proteomes" id="UP000323426">
    <property type="component" value="Unassembled WGS sequence"/>
</dbReference>
<name>A0A5M6DNT3_9BACT</name>
<comment type="caution">
    <text evidence="3">The sequence shown here is derived from an EMBL/GenBank/DDBJ whole genome shotgun (WGS) entry which is preliminary data.</text>
</comment>